<evidence type="ECO:0000313" key="5">
    <source>
        <dbReference type="Proteomes" id="UP000784294"/>
    </source>
</evidence>
<dbReference type="Pfam" id="PF05193">
    <property type="entry name" value="Peptidase_M16_C"/>
    <property type="match status" value="1"/>
</dbReference>
<dbReference type="GO" id="GO:0046872">
    <property type="term" value="F:metal ion binding"/>
    <property type="evidence" value="ECO:0007669"/>
    <property type="project" value="InterPro"/>
</dbReference>
<sequence length="161" mass="18077">MHVDRLCQAISETIQRPRITLDEVETARRSIGFELSNLEASPPVEPLLTELLHTAAYRGSNTLGLPRYCPKDNLDKIQRTDIINYLSSLFRPERMVLAGVGVNHDSLVKAAEAAFLPWQPSYATPNPLPPDSSIPQYCGGHVSVRHLLFAKLSQQERWKCN</sequence>
<dbReference type="InterPro" id="IPR011249">
    <property type="entry name" value="Metalloenz_LuxS/M16"/>
</dbReference>
<gene>
    <name evidence="4" type="ORF">PXEA_LOCUS16484</name>
</gene>
<dbReference type="EMBL" id="CAAALY010059721">
    <property type="protein sequence ID" value="VEL23044.1"/>
    <property type="molecule type" value="Genomic_DNA"/>
</dbReference>
<dbReference type="SUPFAM" id="SSF63411">
    <property type="entry name" value="LuxS/MPP-like metallohydrolase"/>
    <property type="match status" value="1"/>
</dbReference>
<dbReference type="InterPro" id="IPR007863">
    <property type="entry name" value="Peptidase_M16_C"/>
</dbReference>
<dbReference type="Proteomes" id="UP000784294">
    <property type="component" value="Unassembled WGS sequence"/>
</dbReference>
<dbReference type="OrthoDB" id="277191at2759"/>
<evidence type="ECO:0000313" key="4">
    <source>
        <dbReference type="EMBL" id="VEL23044.1"/>
    </source>
</evidence>
<protein>
    <recommendedName>
        <fullName evidence="3">Peptidase M16 C-terminal domain-containing protein</fullName>
    </recommendedName>
</protein>
<dbReference type="PANTHER" id="PTHR11851">
    <property type="entry name" value="METALLOPROTEASE"/>
    <property type="match status" value="1"/>
</dbReference>
<reference evidence="4" key="1">
    <citation type="submission" date="2018-11" db="EMBL/GenBank/DDBJ databases">
        <authorList>
            <consortium name="Pathogen Informatics"/>
        </authorList>
    </citation>
    <scope>NUCLEOTIDE SEQUENCE</scope>
</reference>
<dbReference type="GO" id="GO:0006627">
    <property type="term" value="P:protein processing involved in protein targeting to mitochondrion"/>
    <property type="evidence" value="ECO:0007669"/>
    <property type="project" value="TreeGrafter"/>
</dbReference>
<evidence type="ECO:0000256" key="1">
    <source>
        <dbReference type="ARBA" id="ARBA00002123"/>
    </source>
</evidence>
<evidence type="ECO:0000259" key="3">
    <source>
        <dbReference type="Pfam" id="PF05193"/>
    </source>
</evidence>
<dbReference type="AlphaFoldDB" id="A0A3S5AR63"/>
<comment type="caution">
    <text evidence="4">The sequence shown here is derived from an EMBL/GenBank/DDBJ whole genome shotgun (WGS) entry which is preliminary data.</text>
</comment>
<name>A0A3S5AR63_9PLAT</name>
<dbReference type="InterPro" id="IPR050361">
    <property type="entry name" value="MPP/UQCRC_Complex"/>
</dbReference>
<feature type="domain" description="Peptidase M16 C-terminal" evidence="3">
    <location>
        <begin position="76"/>
        <end position="147"/>
    </location>
</feature>
<keyword evidence="5" id="KW-1185">Reference proteome</keyword>
<organism evidence="4 5">
    <name type="scientific">Protopolystoma xenopodis</name>
    <dbReference type="NCBI Taxonomy" id="117903"/>
    <lineage>
        <taxon>Eukaryota</taxon>
        <taxon>Metazoa</taxon>
        <taxon>Spiralia</taxon>
        <taxon>Lophotrochozoa</taxon>
        <taxon>Platyhelminthes</taxon>
        <taxon>Monogenea</taxon>
        <taxon>Polyopisthocotylea</taxon>
        <taxon>Polystomatidea</taxon>
        <taxon>Polystomatidae</taxon>
        <taxon>Protopolystoma</taxon>
    </lineage>
</organism>
<evidence type="ECO:0000256" key="2">
    <source>
        <dbReference type="ARBA" id="ARBA00007261"/>
    </source>
</evidence>
<dbReference type="GO" id="GO:0005739">
    <property type="term" value="C:mitochondrion"/>
    <property type="evidence" value="ECO:0007669"/>
    <property type="project" value="TreeGrafter"/>
</dbReference>
<proteinExistence type="inferred from homology"/>
<comment type="similarity">
    <text evidence="2">Belongs to the peptidase M16 family.</text>
</comment>
<dbReference type="PANTHER" id="PTHR11851:SF49">
    <property type="entry name" value="MITOCHONDRIAL-PROCESSING PEPTIDASE SUBUNIT ALPHA"/>
    <property type="match status" value="1"/>
</dbReference>
<comment type="function">
    <text evidence="1">Substrate recognition and binding subunit of the essential mitochondrial processing protease (MPP), which cleaves the mitochondrial sequence off newly imported precursors proteins.</text>
</comment>
<accession>A0A3S5AR63</accession>
<dbReference type="Gene3D" id="3.30.830.10">
    <property type="entry name" value="Metalloenzyme, LuxS/M16 peptidase-like"/>
    <property type="match status" value="1"/>
</dbReference>